<evidence type="ECO:0000313" key="7">
    <source>
        <dbReference type="Proteomes" id="UP000044938"/>
    </source>
</evidence>
<dbReference type="EMBL" id="CHKL01000053">
    <property type="protein sequence ID" value="COV84439.1"/>
    <property type="molecule type" value="Genomic_DNA"/>
</dbReference>
<dbReference type="Proteomes" id="UP000039217">
    <property type="component" value="Unassembled WGS sequence"/>
</dbReference>
<evidence type="ECO:0000313" key="6">
    <source>
        <dbReference type="Proteomes" id="UP000039217"/>
    </source>
</evidence>
<evidence type="ECO:0000313" key="4">
    <source>
        <dbReference type="EMBL" id="COX31385.1"/>
    </source>
</evidence>
<dbReference type="Proteomes" id="UP000039021">
    <property type="component" value="Unassembled WGS sequence"/>
</dbReference>
<sequence length="96" mass="10054">MSCNVKASDPDSTVAPDFLVELATSSNSLEPDASVRLNAVSSATAIRLIRSKSATSSGYDGPIALRTVAIRSPTIAASMPSSLAERITRRSSRRST</sequence>
<protein>
    <submittedName>
        <fullName evidence="4">Uncharacterized protein</fullName>
    </submittedName>
</protein>
<evidence type="ECO:0000313" key="8">
    <source>
        <dbReference type="Proteomes" id="UP000048600"/>
    </source>
</evidence>
<accession>A0A655F9M9</accession>
<evidence type="ECO:0000313" key="5">
    <source>
        <dbReference type="Proteomes" id="UP000039021"/>
    </source>
</evidence>
<name>A0A655F9M9_MYCTX</name>
<dbReference type="EMBL" id="CQQC01000410">
    <property type="protein sequence ID" value="CNU98709.1"/>
    <property type="molecule type" value="Genomic_DNA"/>
</dbReference>
<reference evidence="4" key="2">
    <citation type="submission" date="2015-03" db="EMBL/GenBank/DDBJ databases">
        <authorList>
            <consortium name="Pathogen Informatics"/>
            <person name="Murphy D."/>
        </authorList>
    </citation>
    <scope>NUCLEOTIDE SEQUENCE</scope>
    <source>
        <strain evidence="4">N09902308</strain>
    </source>
</reference>
<dbReference type="Proteomes" id="UP000044938">
    <property type="component" value="Unassembled WGS sequence"/>
</dbReference>
<organism evidence="4 5">
    <name type="scientific">Mycobacterium tuberculosis</name>
    <dbReference type="NCBI Taxonomy" id="1773"/>
    <lineage>
        <taxon>Bacteria</taxon>
        <taxon>Bacillati</taxon>
        <taxon>Actinomycetota</taxon>
        <taxon>Actinomycetes</taxon>
        <taxon>Mycobacteriales</taxon>
        <taxon>Mycobacteriaceae</taxon>
        <taxon>Mycobacterium</taxon>
        <taxon>Mycobacterium tuberculosis complex</taxon>
    </lineage>
</organism>
<evidence type="ECO:0000313" key="3">
    <source>
        <dbReference type="EMBL" id="COW12174.1"/>
    </source>
</evidence>
<dbReference type="EMBL" id="CSAJ01000188">
    <property type="protein sequence ID" value="COW12174.1"/>
    <property type="molecule type" value="Genomic_DNA"/>
</dbReference>
<gene>
    <name evidence="1" type="ORF">ERS007661_01463</name>
    <name evidence="3" type="ORF">ERS007720_01758</name>
    <name evidence="4" type="ORF">ERS007739_01062</name>
    <name evidence="2" type="ORF">ERS007741_00786</name>
</gene>
<dbReference type="EMBL" id="CSBK01000366">
    <property type="protein sequence ID" value="COX31385.1"/>
    <property type="molecule type" value="Genomic_DNA"/>
</dbReference>
<evidence type="ECO:0000313" key="2">
    <source>
        <dbReference type="EMBL" id="COV84439.1"/>
    </source>
</evidence>
<dbReference type="Proteomes" id="UP000048600">
    <property type="component" value="Unassembled WGS sequence"/>
</dbReference>
<dbReference type="AlphaFoldDB" id="A0A655F9M9"/>
<reference evidence="5 6" key="1">
    <citation type="submission" date="2015-03" db="EMBL/GenBank/DDBJ databases">
        <authorList>
            <consortium name="Pathogen Informatics"/>
        </authorList>
    </citation>
    <scope>NUCLEOTIDE SEQUENCE [LARGE SCALE GENOMIC DNA]</scope>
    <source>
        <strain evidence="1 6">D00501624</strain>
        <strain evidence="3 7">M09401471</strain>
        <strain evidence="5">N09902308</strain>
        <strain evidence="2 8">P00601463</strain>
    </source>
</reference>
<proteinExistence type="predicted"/>
<evidence type="ECO:0000313" key="1">
    <source>
        <dbReference type="EMBL" id="CNU98709.1"/>
    </source>
</evidence>